<evidence type="ECO:0000313" key="1">
    <source>
        <dbReference type="EMBL" id="CAB4125514.1"/>
    </source>
</evidence>
<accession>A0A6J5KSS6</accession>
<reference evidence="1" key="1">
    <citation type="submission" date="2020-04" db="EMBL/GenBank/DDBJ databases">
        <authorList>
            <person name="Chiriac C."/>
            <person name="Salcher M."/>
            <person name="Ghai R."/>
            <person name="Kavagutti S V."/>
        </authorList>
    </citation>
    <scope>NUCLEOTIDE SEQUENCE</scope>
</reference>
<dbReference type="EMBL" id="LR796189">
    <property type="protein sequence ID" value="CAB4125514.1"/>
    <property type="molecule type" value="Genomic_DNA"/>
</dbReference>
<sequence>MKTCIKHPKYKGKREPKNECYGCLELYTMLRIPRVLPMPTKVIKSKKVYNRKKKIND</sequence>
<protein>
    <submittedName>
        <fullName evidence="1">Uncharacterized protein</fullName>
    </submittedName>
</protein>
<gene>
    <name evidence="1" type="ORF">UFOVP53_157</name>
</gene>
<proteinExistence type="predicted"/>
<name>A0A6J5KSS6_9CAUD</name>
<organism evidence="1">
    <name type="scientific">uncultured Caudovirales phage</name>
    <dbReference type="NCBI Taxonomy" id="2100421"/>
    <lineage>
        <taxon>Viruses</taxon>
        <taxon>Duplodnaviria</taxon>
        <taxon>Heunggongvirae</taxon>
        <taxon>Uroviricota</taxon>
        <taxon>Caudoviricetes</taxon>
        <taxon>Peduoviridae</taxon>
        <taxon>Maltschvirus</taxon>
        <taxon>Maltschvirus maltsch</taxon>
    </lineage>
</organism>